<feature type="non-terminal residue" evidence="1">
    <location>
        <position position="147"/>
    </location>
</feature>
<reference evidence="1" key="1">
    <citation type="submission" date="2015-11" db="EMBL/GenBank/DDBJ databases">
        <title>De novo transcriptome assembly of four potential Pierce s Disease insect vectors from Arizona vineyards.</title>
        <authorList>
            <person name="Tassone E.E."/>
        </authorList>
    </citation>
    <scope>NUCLEOTIDE SEQUENCE</scope>
</reference>
<organism evidence="1">
    <name type="scientific">Cuerna arida</name>
    <dbReference type="NCBI Taxonomy" id="1464854"/>
    <lineage>
        <taxon>Eukaryota</taxon>
        <taxon>Metazoa</taxon>
        <taxon>Ecdysozoa</taxon>
        <taxon>Arthropoda</taxon>
        <taxon>Hexapoda</taxon>
        <taxon>Insecta</taxon>
        <taxon>Pterygota</taxon>
        <taxon>Neoptera</taxon>
        <taxon>Paraneoptera</taxon>
        <taxon>Hemiptera</taxon>
        <taxon>Auchenorrhyncha</taxon>
        <taxon>Membracoidea</taxon>
        <taxon>Cicadellidae</taxon>
        <taxon>Cicadellinae</taxon>
        <taxon>Proconiini</taxon>
        <taxon>Cuerna</taxon>
    </lineage>
</organism>
<dbReference type="EMBL" id="GECZ01022919">
    <property type="protein sequence ID" value="JAS46850.1"/>
    <property type="molecule type" value="Transcribed_RNA"/>
</dbReference>
<dbReference type="AlphaFoldDB" id="A0A1B6F9I6"/>
<accession>A0A1B6F9I6</accession>
<evidence type="ECO:0000313" key="1">
    <source>
        <dbReference type="EMBL" id="JAS46850.1"/>
    </source>
</evidence>
<name>A0A1B6F9I6_9HEMI</name>
<protein>
    <submittedName>
        <fullName evidence="1">Uncharacterized protein</fullName>
    </submittedName>
</protein>
<sequence>SKQLAEDNEKLLCEPVVKLKKLKMCPSKEIPREASCDMTGSEFVVTVTDNNETPSHQDEPSNSEILKEVEVPVVDQSQLTRDQEDHLNIIKRSFNLQGLSKQLAEDNEKLLCEPVVKLKKLKMCPSKEIPREASCDMTGLEFVVTVT</sequence>
<gene>
    <name evidence="1" type="ORF">g.6169</name>
</gene>
<feature type="non-terminal residue" evidence="1">
    <location>
        <position position="1"/>
    </location>
</feature>
<proteinExistence type="predicted"/>